<evidence type="ECO:0000313" key="3">
    <source>
        <dbReference type="Proteomes" id="UP001220961"/>
    </source>
</evidence>
<dbReference type="PROSITE" id="PS51257">
    <property type="entry name" value="PROKAR_LIPOPROTEIN"/>
    <property type="match status" value="1"/>
</dbReference>
<keyword evidence="3" id="KW-1185">Reference proteome</keyword>
<accession>A0AAF0E8Z4</accession>
<feature type="chain" id="PRO_5042180985" evidence="1">
    <location>
        <begin position="20"/>
        <end position="215"/>
    </location>
</feature>
<proteinExistence type="predicted"/>
<dbReference type="Proteomes" id="UP001220961">
    <property type="component" value="Chromosome 2"/>
</dbReference>
<dbReference type="AlphaFoldDB" id="A0AAF0E8Z4"/>
<reference evidence="2" key="1">
    <citation type="submission" date="2023-03" db="EMBL/GenBank/DDBJ databases">
        <title>Mating type loci evolution in Malassezia.</title>
        <authorList>
            <person name="Coelho M.A."/>
        </authorList>
    </citation>
    <scope>NUCLEOTIDE SEQUENCE</scope>
    <source>
        <strain evidence="2">CBS 10434</strain>
    </source>
</reference>
<evidence type="ECO:0000313" key="2">
    <source>
        <dbReference type="EMBL" id="WFD18901.1"/>
    </source>
</evidence>
<keyword evidence="1" id="KW-0732">Signal</keyword>
<feature type="signal peptide" evidence="1">
    <location>
        <begin position="1"/>
        <end position="19"/>
    </location>
</feature>
<gene>
    <name evidence="2" type="ORF">MCAP1_001114</name>
</gene>
<evidence type="ECO:0000256" key="1">
    <source>
        <dbReference type="SAM" id="SignalP"/>
    </source>
</evidence>
<name>A0AAF0E8Z4_9BASI</name>
<dbReference type="EMBL" id="CP119909">
    <property type="protein sequence ID" value="WFD18901.1"/>
    <property type="molecule type" value="Genomic_DNA"/>
</dbReference>
<sequence>MKFTLAALLPLALALSASASGLSCKKNLKRNFLIGYNPDNKVERYEYGYNENWKFDGFLEIKNSTIHQQFEFYDCEAPSDDFHSSHGNVHYGQVRPTDEKDLCLSSEAVFVYKGKDKKESKIRVEPEGIVNNLLLKPCASEGEDLRHQWFKAREVEDCGVRLSLKGKKGDVEADGLVHNSHWTVSLEPFSSWDWREAFYLSEGQLDPKCALKNLK</sequence>
<organism evidence="2 3">
    <name type="scientific">Malassezia caprae</name>
    <dbReference type="NCBI Taxonomy" id="1381934"/>
    <lineage>
        <taxon>Eukaryota</taxon>
        <taxon>Fungi</taxon>
        <taxon>Dikarya</taxon>
        <taxon>Basidiomycota</taxon>
        <taxon>Ustilaginomycotina</taxon>
        <taxon>Malasseziomycetes</taxon>
        <taxon>Malasseziales</taxon>
        <taxon>Malasseziaceae</taxon>
        <taxon>Malassezia</taxon>
    </lineage>
</organism>
<protein>
    <submittedName>
        <fullName evidence="2">Uncharacterized protein</fullName>
    </submittedName>
</protein>